<evidence type="ECO:0000256" key="1">
    <source>
        <dbReference type="ARBA" id="ARBA00004633"/>
    </source>
</evidence>
<evidence type="ECO:0000313" key="10">
    <source>
        <dbReference type="Proteomes" id="UP000230750"/>
    </source>
</evidence>
<keyword evidence="5 7" id="KW-0653">Protein transport</keyword>
<dbReference type="InterPro" id="IPR029012">
    <property type="entry name" value="Helix_hairpin_bin_sf"/>
</dbReference>
<evidence type="ECO:0000256" key="5">
    <source>
        <dbReference type="ARBA" id="ARBA00022927"/>
    </source>
</evidence>
<dbReference type="OrthoDB" id="10004364at2759"/>
<dbReference type="AlphaFoldDB" id="A0A2G8K904"/>
<dbReference type="Pfam" id="PF07200">
    <property type="entry name" value="Mod_r"/>
    <property type="match status" value="1"/>
</dbReference>
<dbReference type="GO" id="GO:0031902">
    <property type="term" value="C:late endosome membrane"/>
    <property type="evidence" value="ECO:0007669"/>
    <property type="project" value="UniProtKB-SubCell"/>
</dbReference>
<evidence type="ECO:0000256" key="6">
    <source>
        <dbReference type="ARBA" id="ARBA00025010"/>
    </source>
</evidence>
<organism evidence="9 10">
    <name type="scientific">Stichopus japonicus</name>
    <name type="common">Sea cucumber</name>
    <dbReference type="NCBI Taxonomy" id="307972"/>
    <lineage>
        <taxon>Eukaryota</taxon>
        <taxon>Metazoa</taxon>
        <taxon>Echinodermata</taxon>
        <taxon>Eleutherozoa</taxon>
        <taxon>Echinozoa</taxon>
        <taxon>Holothuroidea</taxon>
        <taxon>Aspidochirotacea</taxon>
        <taxon>Aspidochirotida</taxon>
        <taxon>Stichopodidae</taxon>
        <taxon>Apostichopus</taxon>
    </lineage>
</organism>
<reference evidence="9 10" key="1">
    <citation type="journal article" date="2017" name="PLoS Biol.">
        <title>The sea cucumber genome provides insights into morphological evolution and visceral regeneration.</title>
        <authorList>
            <person name="Zhang X."/>
            <person name="Sun L."/>
            <person name="Yuan J."/>
            <person name="Sun Y."/>
            <person name="Gao Y."/>
            <person name="Zhang L."/>
            <person name="Li S."/>
            <person name="Dai H."/>
            <person name="Hamel J.F."/>
            <person name="Liu C."/>
            <person name="Yu Y."/>
            <person name="Liu S."/>
            <person name="Lin W."/>
            <person name="Guo K."/>
            <person name="Jin S."/>
            <person name="Xu P."/>
            <person name="Storey K.B."/>
            <person name="Huan P."/>
            <person name="Zhang T."/>
            <person name="Zhou Y."/>
            <person name="Zhang J."/>
            <person name="Lin C."/>
            <person name="Li X."/>
            <person name="Xing L."/>
            <person name="Huo D."/>
            <person name="Sun M."/>
            <person name="Wang L."/>
            <person name="Mercier A."/>
            <person name="Li F."/>
            <person name="Yang H."/>
            <person name="Xiang J."/>
        </authorList>
    </citation>
    <scope>NUCLEOTIDE SEQUENCE [LARGE SCALE GENOMIC DNA]</scope>
    <source>
        <strain evidence="9">Shaxun</strain>
        <tissue evidence="9">Muscle</tissue>
    </source>
</reference>
<keyword evidence="3 7" id="KW-0813">Transport</keyword>
<dbReference type="PANTHER" id="PTHR13678">
    <property type="entry name" value="VACUOLAR PROTEIN SORTING-ASSOCIATED PROTEIN 37"/>
    <property type="match status" value="1"/>
</dbReference>
<dbReference type="GO" id="GO:0006612">
    <property type="term" value="P:protein targeting to membrane"/>
    <property type="evidence" value="ECO:0007669"/>
    <property type="project" value="TreeGrafter"/>
</dbReference>
<comment type="subcellular location">
    <subcellularLocation>
        <location evidence="1">Late endosome membrane</location>
        <topology evidence="1">Peripheral membrane protein</topology>
    </subcellularLocation>
</comment>
<evidence type="ECO:0000256" key="3">
    <source>
        <dbReference type="ARBA" id="ARBA00022448"/>
    </source>
</evidence>
<dbReference type="GO" id="GO:0006623">
    <property type="term" value="P:protein targeting to vacuole"/>
    <property type="evidence" value="ECO:0007669"/>
    <property type="project" value="TreeGrafter"/>
</dbReference>
<keyword evidence="10" id="KW-1185">Reference proteome</keyword>
<dbReference type="SUPFAM" id="SSF140111">
    <property type="entry name" value="Endosomal sorting complex assembly domain"/>
    <property type="match status" value="1"/>
</dbReference>
<feature type="domain" description="VPS37 C-terminal" evidence="8">
    <location>
        <begin position="89"/>
        <end position="178"/>
    </location>
</feature>
<dbReference type="GO" id="GO:0000813">
    <property type="term" value="C:ESCRT I complex"/>
    <property type="evidence" value="ECO:0007669"/>
    <property type="project" value="UniProtKB-ARBA"/>
</dbReference>
<comment type="function">
    <text evidence="6">Component of the ESCRT-I complex, a regulator of vesicular trafficking process. Required for the sorting of endocytic ubiquitinated cargos into multivesicular bodies. May be involved in cell growth and differentiation.</text>
</comment>
<comment type="similarity">
    <text evidence="2">Belongs to the VPS37 family.</text>
</comment>
<dbReference type="PROSITE" id="PS51314">
    <property type="entry name" value="VPS37_C"/>
    <property type="match status" value="1"/>
</dbReference>
<dbReference type="PANTHER" id="PTHR13678:SF27">
    <property type="entry name" value="LD45836P"/>
    <property type="match status" value="1"/>
</dbReference>
<proteinExistence type="inferred from homology"/>
<sequence length="247" mass="28094">MDTSAIVQGVQFQVVQHMNKTELEEFLEKDDRVQSMVDDHSVVVAKKKEKAMVISESQSLSAFNLSNESRLLENRQKLLSLHVENKNARENYERNKRKLDEIASKYSLAAAKKMLETSATKKEEDSEDIATSFMDGEMTVNEFLQSFQTCRLEAHLKRIKADKMRELVNKLPNYQNVTFASPHAAPTIGPPVAAPRDLPRTPHPTPMYQMPPNHPSHMANPCRHQEFRSTPLECLRATPVINLPTGR</sequence>
<dbReference type="InterPro" id="IPR009851">
    <property type="entry name" value="Mod_r"/>
</dbReference>
<dbReference type="InterPro" id="IPR037202">
    <property type="entry name" value="ESCRT_assembly_dom"/>
</dbReference>
<gene>
    <name evidence="9" type="ORF">BSL78_18658</name>
</gene>
<evidence type="ECO:0000256" key="7">
    <source>
        <dbReference type="PROSITE-ProRule" id="PRU00646"/>
    </source>
</evidence>
<protein>
    <submittedName>
        <fullName evidence="9">Putative vacuolar protein sorting-associated protein 37B isoform X2</fullName>
    </submittedName>
</protein>
<evidence type="ECO:0000259" key="8">
    <source>
        <dbReference type="PROSITE" id="PS51314"/>
    </source>
</evidence>
<evidence type="ECO:0000256" key="2">
    <source>
        <dbReference type="ARBA" id="ARBA00007617"/>
    </source>
</evidence>
<evidence type="ECO:0000256" key="4">
    <source>
        <dbReference type="ARBA" id="ARBA00022753"/>
    </source>
</evidence>
<dbReference type="EMBL" id="MRZV01000774">
    <property type="protein sequence ID" value="PIK44486.1"/>
    <property type="molecule type" value="Genomic_DNA"/>
</dbReference>
<dbReference type="GO" id="GO:0043162">
    <property type="term" value="P:ubiquitin-dependent protein catabolic process via the multivesicular body sorting pathway"/>
    <property type="evidence" value="ECO:0007669"/>
    <property type="project" value="TreeGrafter"/>
</dbReference>
<dbReference type="Gene3D" id="1.10.287.660">
    <property type="entry name" value="Helix hairpin bin"/>
    <property type="match status" value="1"/>
</dbReference>
<name>A0A2G8K904_STIJA</name>
<accession>A0A2G8K904</accession>
<dbReference type="Proteomes" id="UP000230750">
    <property type="component" value="Unassembled WGS sequence"/>
</dbReference>
<evidence type="ECO:0000313" key="9">
    <source>
        <dbReference type="EMBL" id="PIK44486.1"/>
    </source>
</evidence>
<dbReference type="STRING" id="307972.A0A2G8K904"/>
<comment type="caution">
    <text evidence="9">The sequence shown here is derived from an EMBL/GenBank/DDBJ whole genome shotgun (WGS) entry which is preliminary data.</text>
</comment>
<keyword evidence="4" id="KW-0967">Endosome</keyword>